<evidence type="ECO:0000256" key="1">
    <source>
        <dbReference type="SAM" id="MobiDB-lite"/>
    </source>
</evidence>
<feature type="non-terminal residue" evidence="2">
    <location>
        <position position="277"/>
    </location>
</feature>
<gene>
    <name evidence="2" type="ORF">S01H1_20480</name>
</gene>
<dbReference type="EMBL" id="BARS01011211">
    <property type="protein sequence ID" value="GAF99456.1"/>
    <property type="molecule type" value="Genomic_DNA"/>
</dbReference>
<feature type="non-terminal residue" evidence="2">
    <location>
        <position position="1"/>
    </location>
</feature>
<accession>X0UJL4</accession>
<feature type="region of interest" description="Disordered" evidence="1">
    <location>
        <begin position="1"/>
        <end position="34"/>
    </location>
</feature>
<reference evidence="2" key="1">
    <citation type="journal article" date="2014" name="Front. Microbiol.">
        <title>High frequency of phylogenetically diverse reductive dehalogenase-homologous genes in deep subseafloor sedimentary metagenomes.</title>
        <authorList>
            <person name="Kawai M."/>
            <person name="Futagami T."/>
            <person name="Toyoda A."/>
            <person name="Takaki Y."/>
            <person name="Nishi S."/>
            <person name="Hori S."/>
            <person name="Arai W."/>
            <person name="Tsubouchi T."/>
            <person name="Morono Y."/>
            <person name="Uchiyama I."/>
            <person name="Ito T."/>
            <person name="Fujiyama A."/>
            <person name="Inagaki F."/>
            <person name="Takami H."/>
        </authorList>
    </citation>
    <scope>NUCLEOTIDE SEQUENCE</scope>
    <source>
        <strain evidence="2">Expedition CK06-06</strain>
    </source>
</reference>
<name>X0UJL4_9ZZZZ</name>
<comment type="caution">
    <text evidence="2">The sequence shown here is derived from an EMBL/GenBank/DDBJ whole genome shotgun (WGS) entry which is preliminary data.</text>
</comment>
<proteinExistence type="predicted"/>
<protein>
    <recommendedName>
        <fullName evidence="3">MAM domain-containing protein</fullName>
    </recommendedName>
</protein>
<dbReference type="AlphaFoldDB" id="X0UJL4"/>
<evidence type="ECO:0000313" key="2">
    <source>
        <dbReference type="EMBL" id="GAF99456.1"/>
    </source>
</evidence>
<sequence>RYAKDGSVSDGSDCGWADKLEWDDGGQPPPGSLSEALDTTLSFTTDGSADWFSQTEISYYSGDAAQSGGISHNQESRMQTMVSGAGVVSFYWKVSSESSFDYLEFYIDGSLQDRISGTVDWQQMTYTITASGSHTLEWRYAKDCSVSDGSDCGWADKLEWDDGGQPPPDSLSEALDTTLSFTTDGSADWFSQTAISYYSGDAAQSGGISHNQESWMQTTVSGAGVVSFYWKVSSEAYYDYLEFYIDGSLQDRISGTVGWQQMTYTITASGSHTLEWR</sequence>
<evidence type="ECO:0008006" key="3">
    <source>
        <dbReference type="Google" id="ProtNLM"/>
    </source>
</evidence>
<organism evidence="2">
    <name type="scientific">marine sediment metagenome</name>
    <dbReference type="NCBI Taxonomy" id="412755"/>
    <lineage>
        <taxon>unclassified sequences</taxon>
        <taxon>metagenomes</taxon>
        <taxon>ecological metagenomes</taxon>
    </lineage>
</organism>